<evidence type="ECO:0000313" key="3">
    <source>
        <dbReference type="EMBL" id="PSN90110.1"/>
    </source>
</evidence>
<dbReference type="GO" id="GO:0016831">
    <property type="term" value="F:carboxy-lyase activity"/>
    <property type="evidence" value="ECO:0007669"/>
    <property type="project" value="InterPro"/>
</dbReference>
<sequence length="278" mass="31676">MIQYVDAHTHVGISDMPEHCRQYIRRVGLDPNAWPPPEKMRESFSNASVECLNVVLIPSYPCANNLRVEGVYQQAEYARNMRDFYYLFGGVNPTCEFDVKSELEHQYSKLEIVGVKLHPVHHYFKPNDYLEKSGSQLLRVYEFAEDHNLPVMFHTGTSVGVGSRNKFGDPLYIDDVAVDFPRLKIIVSHAGRPIWFQTAFTLCRIHENVYLELSGIPPKRLKEYLPRLAELSSKAIYGSDYPNFRGQTPYGSAQEFAEAVGGNSDIMRGNILKLLKGI</sequence>
<dbReference type="Pfam" id="PF04909">
    <property type="entry name" value="Amidohydro_2"/>
    <property type="match status" value="1"/>
</dbReference>
<dbReference type="InterPro" id="IPR032465">
    <property type="entry name" value="ACMSD"/>
</dbReference>
<reference evidence="3 4" key="1">
    <citation type="submission" date="2017-04" db="EMBL/GenBank/DDBJ databases">
        <title>Novel microbial lineages endemic to geothermal iron-oxide mats fill important gaps in the evolutionary history of Archaea.</title>
        <authorList>
            <person name="Jay Z.J."/>
            <person name="Beam J.P."/>
            <person name="Dlakic M."/>
            <person name="Rusch D.B."/>
            <person name="Kozubal M.A."/>
            <person name="Inskeep W.P."/>
        </authorList>
    </citation>
    <scope>NUCLEOTIDE SEQUENCE [LARGE SCALE GENOMIC DNA]</scope>
    <source>
        <strain evidence="3">OSP_D</strain>
    </source>
</reference>
<dbReference type="PANTHER" id="PTHR21240:SF19">
    <property type="entry name" value="CATALYTIC_ HYDROLASE"/>
    <property type="match status" value="1"/>
</dbReference>
<evidence type="ECO:0000313" key="4">
    <source>
        <dbReference type="Proteomes" id="UP000240322"/>
    </source>
</evidence>
<dbReference type="Gene3D" id="3.20.20.140">
    <property type="entry name" value="Metal-dependent hydrolases"/>
    <property type="match status" value="1"/>
</dbReference>
<name>A0A2R6AUR0_9ARCH</name>
<dbReference type="InterPro" id="IPR006680">
    <property type="entry name" value="Amidohydro-rel"/>
</dbReference>
<feature type="domain" description="Amidohydrolase-related" evidence="2">
    <location>
        <begin position="92"/>
        <end position="258"/>
    </location>
</feature>
<dbReference type="PANTHER" id="PTHR21240">
    <property type="entry name" value="2-AMINO-3-CARBOXYLMUCONATE-6-SEMIALDEHYDE DECARBOXYLASE"/>
    <property type="match status" value="1"/>
</dbReference>
<dbReference type="CDD" id="cd01292">
    <property type="entry name" value="metallo-dependent_hydrolases"/>
    <property type="match status" value="1"/>
</dbReference>
<comment type="caution">
    <text evidence="3">The sequence shown here is derived from an EMBL/GenBank/DDBJ whole genome shotgun (WGS) entry which is preliminary data.</text>
</comment>
<dbReference type="AlphaFoldDB" id="A0A2R6AUR0"/>
<accession>A0A2R6AUR0</accession>
<gene>
    <name evidence="3" type="ORF">B9Q03_07605</name>
</gene>
<dbReference type="InterPro" id="IPR032466">
    <property type="entry name" value="Metal_Hydrolase"/>
</dbReference>
<proteinExistence type="predicted"/>
<dbReference type="EMBL" id="NEXE01000074">
    <property type="protein sequence ID" value="PSN90110.1"/>
    <property type="molecule type" value="Genomic_DNA"/>
</dbReference>
<evidence type="ECO:0000256" key="1">
    <source>
        <dbReference type="ARBA" id="ARBA00023239"/>
    </source>
</evidence>
<protein>
    <recommendedName>
        <fullName evidence="2">Amidohydrolase-related domain-containing protein</fullName>
    </recommendedName>
</protein>
<evidence type="ECO:0000259" key="2">
    <source>
        <dbReference type="Pfam" id="PF04909"/>
    </source>
</evidence>
<dbReference type="GO" id="GO:0016787">
    <property type="term" value="F:hydrolase activity"/>
    <property type="evidence" value="ECO:0007669"/>
    <property type="project" value="InterPro"/>
</dbReference>
<dbReference type="SUPFAM" id="SSF51556">
    <property type="entry name" value="Metallo-dependent hydrolases"/>
    <property type="match status" value="1"/>
</dbReference>
<keyword evidence="1" id="KW-0456">Lyase</keyword>
<organism evidence="3 4">
    <name type="scientific">Candidatus Marsarchaeota G2 archaeon OSP_D</name>
    <dbReference type="NCBI Taxonomy" id="1978157"/>
    <lineage>
        <taxon>Archaea</taxon>
        <taxon>Candidatus Marsarchaeota</taxon>
        <taxon>Candidatus Marsarchaeota group 2</taxon>
    </lineage>
</organism>
<dbReference type="Proteomes" id="UP000240322">
    <property type="component" value="Unassembled WGS sequence"/>
</dbReference>